<organism evidence="2 3">
    <name type="scientific">Humibacillus xanthopallidus</name>
    <dbReference type="NCBI Taxonomy" id="412689"/>
    <lineage>
        <taxon>Bacteria</taxon>
        <taxon>Bacillati</taxon>
        <taxon>Actinomycetota</taxon>
        <taxon>Actinomycetes</taxon>
        <taxon>Micrococcales</taxon>
        <taxon>Intrasporangiaceae</taxon>
        <taxon>Humibacillus</taxon>
    </lineage>
</organism>
<accession>A0A543PR48</accession>
<reference evidence="2 3" key="1">
    <citation type="submission" date="2019-06" db="EMBL/GenBank/DDBJ databases">
        <title>Sequencing the genomes of 1000 actinobacteria strains.</title>
        <authorList>
            <person name="Klenk H.-P."/>
        </authorList>
    </citation>
    <scope>NUCLEOTIDE SEQUENCE [LARGE SCALE GENOMIC DNA]</scope>
    <source>
        <strain evidence="2 3">DSM 21776</strain>
    </source>
</reference>
<dbReference type="Gene3D" id="1.10.3210.10">
    <property type="entry name" value="Hypothetical protein af1432"/>
    <property type="match status" value="1"/>
</dbReference>
<dbReference type="Pfam" id="PF01966">
    <property type="entry name" value="HD"/>
    <property type="match status" value="1"/>
</dbReference>
<dbReference type="PANTHER" id="PTHR35569:SF1">
    <property type="entry name" value="CYANAMIDE HYDRATASE DDI2-RELATED"/>
    <property type="match status" value="1"/>
</dbReference>
<dbReference type="OrthoDB" id="8478129at2"/>
<comment type="caution">
    <text evidence="2">The sequence shown here is derived from an EMBL/GenBank/DDBJ whole genome shotgun (WGS) entry which is preliminary data.</text>
</comment>
<dbReference type="Proteomes" id="UP000320085">
    <property type="component" value="Unassembled WGS sequence"/>
</dbReference>
<evidence type="ECO:0000313" key="3">
    <source>
        <dbReference type="Proteomes" id="UP000320085"/>
    </source>
</evidence>
<dbReference type="PROSITE" id="PS51831">
    <property type="entry name" value="HD"/>
    <property type="match status" value="1"/>
</dbReference>
<protein>
    <submittedName>
        <fullName evidence="2">HD domain-containing protein</fullName>
    </submittedName>
</protein>
<dbReference type="PANTHER" id="PTHR35569">
    <property type="entry name" value="CYANAMIDE HYDRATASE DDI2-RELATED"/>
    <property type="match status" value="1"/>
</dbReference>
<feature type="domain" description="HD" evidence="1">
    <location>
        <begin position="86"/>
        <end position="190"/>
    </location>
</feature>
<name>A0A543PR48_9MICO</name>
<dbReference type="EMBL" id="VFQF01000002">
    <property type="protein sequence ID" value="TQN46546.1"/>
    <property type="molecule type" value="Genomic_DNA"/>
</dbReference>
<proteinExistence type="predicted"/>
<dbReference type="RefSeq" id="WP_141823335.1">
    <property type="nucleotide sequence ID" value="NZ_BAAAQC010000012.1"/>
</dbReference>
<dbReference type="InterPro" id="IPR006674">
    <property type="entry name" value="HD_domain"/>
</dbReference>
<evidence type="ECO:0000259" key="1">
    <source>
        <dbReference type="PROSITE" id="PS51831"/>
    </source>
</evidence>
<dbReference type="SUPFAM" id="SSF109604">
    <property type="entry name" value="HD-domain/PDEase-like"/>
    <property type="match status" value="1"/>
</dbReference>
<evidence type="ECO:0000313" key="2">
    <source>
        <dbReference type="EMBL" id="TQN46546.1"/>
    </source>
</evidence>
<dbReference type="InterPro" id="IPR003607">
    <property type="entry name" value="HD/PDEase_dom"/>
</dbReference>
<gene>
    <name evidence="2" type="ORF">FHX52_3272</name>
</gene>
<dbReference type="AlphaFoldDB" id="A0A543PR48"/>
<dbReference type="CDD" id="cd00077">
    <property type="entry name" value="HDc"/>
    <property type="match status" value="1"/>
</dbReference>
<sequence>MSTREATGTYDWTRRTGGRLEPSERRAMVVDLARVHVGNALGRLALMTHLSRGRHAYVSPDRLRPPDSPLTRAALDAASRVLPTTLLNHSHRTYRFGRALGEVDAIDVDTELLYAAALLHDTGLVLARGRDDFTLTSARVATDVAEQVGLSTSAIETVQTAITMHHSPRVAREAGPVAYLLAAGAGLDVVGLRSWDVPRAVLEGVVRLHPREGFKAHFTAAWADEAARVPQGRAMLLRRHGAFAAAIALAPFEE</sequence>